<evidence type="ECO:0000313" key="3">
    <source>
        <dbReference type="Proteomes" id="UP001162972"/>
    </source>
</evidence>
<keyword evidence="3" id="KW-1185">Reference proteome</keyword>
<sequence length="103" mass="11525">MIVHDLVEESCSVVEVEDDNDAANEEEWTSKAVRQNQIVVMTMQTDLEANAEANSRSFFPVALKNLRRVSGECDSSSESMKNESRSTSETSKRPLHKGNFFPA</sequence>
<comment type="caution">
    <text evidence="2">The sequence shown here is derived from an EMBL/GenBank/DDBJ whole genome shotgun (WGS) entry which is preliminary data.</text>
</comment>
<proteinExistence type="predicted"/>
<dbReference type="Proteomes" id="UP001162972">
    <property type="component" value="Unassembled WGS sequence"/>
</dbReference>
<dbReference type="EMBL" id="JAPFFJ010000240">
    <property type="protein sequence ID" value="KAJ6397230.1"/>
    <property type="molecule type" value="Genomic_DNA"/>
</dbReference>
<protein>
    <submittedName>
        <fullName evidence="2">Uncharacterized protein</fullName>
    </submittedName>
</protein>
<name>A0AAD6J6D7_9ROSI</name>
<gene>
    <name evidence="2" type="ORF">OIU84_018233</name>
</gene>
<accession>A0AAD6J6D7</accession>
<dbReference type="AlphaFoldDB" id="A0AAD6J6D7"/>
<reference evidence="2" key="1">
    <citation type="submission" date="2022-10" db="EMBL/GenBank/DDBJ databases">
        <authorList>
            <person name="Hyden B.L."/>
            <person name="Feng K."/>
            <person name="Yates T."/>
            <person name="Jawdy S."/>
            <person name="Smart L.B."/>
            <person name="Muchero W."/>
        </authorList>
    </citation>
    <scope>NUCLEOTIDE SEQUENCE</scope>
    <source>
        <tissue evidence="2">Shoot tip</tissue>
    </source>
</reference>
<feature type="region of interest" description="Disordered" evidence="1">
    <location>
        <begin position="70"/>
        <end position="103"/>
    </location>
</feature>
<feature type="compositionally biased region" description="Basic and acidic residues" evidence="1">
    <location>
        <begin position="80"/>
        <end position="92"/>
    </location>
</feature>
<evidence type="ECO:0000313" key="2">
    <source>
        <dbReference type="EMBL" id="KAJ6397230.1"/>
    </source>
</evidence>
<organism evidence="2 3">
    <name type="scientific">Salix udensis</name>
    <dbReference type="NCBI Taxonomy" id="889485"/>
    <lineage>
        <taxon>Eukaryota</taxon>
        <taxon>Viridiplantae</taxon>
        <taxon>Streptophyta</taxon>
        <taxon>Embryophyta</taxon>
        <taxon>Tracheophyta</taxon>
        <taxon>Spermatophyta</taxon>
        <taxon>Magnoliopsida</taxon>
        <taxon>eudicotyledons</taxon>
        <taxon>Gunneridae</taxon>
        <taxon>Pentapetalae</taxon>
        <taxon>rosids</taxon>
        <taxon>fabids</taxon>
        <taxon>Malpighiales</taxon>
        <taxon>Salicaceae</taxon>
        <taxon>Saliceae</taxon>
        <taxon>Salix</taxon>
    </lineage>
</organism>
<evidence type="ECO:0000256" key="1">
    <source>
        <dbReference type="SAM" id="MobiDB-lite"/>
    </source>
</evidence>
<reference evidence="2" key="2">
    <citation type="journal article" date="2023" name="Int. J. Mol. Sci.">
        <title>De Novo Assembly and Annotation of 11 Diverse Shrub Willow (Salix) Genomes Reveals Novel Gene Organization in Sex-Linked Regions.</title>
        <authorList>
            <person name="Hyden B."/>
            <person name="Feng K."/>
            <person name="Yates T.B."/>
            <person name="Jawdy S."/>
            <person name="Cereghino C."/>
            <person name="Smart L.B."/>
            <person name="Muchero W."/>
        </authorList>
    </citation>
    <scope>NUCLEOTIDE SEQUENCE</scope>
    <source>
        <tissue evidence="2">Shoot tip</tissue>
    </source>
</reference>